<dbReference type="AlphaFoldDB" id="C3N208"/>
<dbReference type="HOGENOM" id="CLU_635569_0_0_2"/>
<dbReference type="GeneID" id="7812310"/>
<evidence type="ECO:0000259" key="2">
    <source>
        <dbReference type="PROSITE" id="PS51898"/>
    </source>
</evidence>
<protein>
    <submittedName>
        <fullName evidence="3">Integrase family protein</fullName>
    </submittedName>
</protein>
<dbReference type="Gene3D" id="1.10.443.10">
    <property type="entry name" value="Intergrase catalytic core"/>
    <property type="match status" value="1"/>
</dbReference>
<evidence type="ECO:0000256" key="1">
    <source>
        <dbReference type="ARBA" id="ARBA00023172"/>
    </source>
</evidence>
<proteinExistence type="predicted"/>
<feature type="domain" description="Tyr recombinase" evidence="2">
    <location>
        <begin position="223"/>
        <end position="424"/>
    </location>
</feature>
<evidence type="ECO:0000313" key="3">
    <source>
        <dbReference type="EMBL" id="ACP54418.1"/>
    </source>
</evidence>
<dbReference type="InterPro" id="IPR011010">
    <property type="entry name" value="DNA_brk_join_enz"/>
</dbReference>
<dbReference type="Pfam" id="PF00589">
    <property type="entry name" value="Phage_integrase"/>
    <property type="match status" value="1"/>
</dbReference>
<dbReference type="GO" id="GO:0006310">
    <property type="term" value="P:DNA recombination"/>
    <property type="evidence" value="ECO:0007669"/>
    <property type="project" value="UniProtKB-KW"/>
</dbReference>
<dbReference type="CDD" id="cd00397">
    <property type="entry name" value="DNA_BRE_C"/>
    <property type="match status" value="1"/>
</dbReference>
<reference evidence="3 4" key="1">
    <citation type="journal article" date="2009" name="Proc. Natl. Acad. Sci. U.S.A.">
        <title>Biogeography of the Sulfolobus islandicus pan-genome.</title>
        <authorList>
            <person name="Reno M.L."/>
            <person name="Held N.L."/>
            <person name="Fields C.J."/>
            <person name="Burke P.V."/>
            <person name="Whitaker R.J."/>
        </authorList>
    </citation>
    <scope>NUCLEOTIDE SEQUENCE [LARGE SCALE GENOMIC DNA]</scope>
    <source>
        <strain evidence="3 4">M.16.27</strain>
    </source>
</reference>
<dbReference type="Proteomes" id="UP000002307">
    <property type="component" value="Chromosome"/>
</dbReference>
<dbReference type="GO" id="GO:0015074">
    <property type="term" value="P:DNA integration"/>
    <property type="evidence" value="ECO:0007669"/>
    <property type="project" value="InterPro"/>
</dbReference>
<evidence type="ECO:0000313" key="4">
    <source>
        <dbReference type="Proteomes" id="UP000002307"/>
    </source>
</evidence>
<dbReference type="SUPFAM" id="SSF56349">
    <property type="entry name" value="DNA breaking-rejoining enzymes"/>
    <property type="match status" value="1"/>
</dbReference>
<dbReference type="RefSeq" id="WP_012718405.1">
    <property type="nucleotide sequence ID" value="NC_012632.1"/>
</dbReference>
<gene>
    <name evidence="3" type="ordered locus">M1627_0403</name>
</gene>
<dbReference type="PROSITE" id="PS51898">
    <property type="entry name" value="TYR_RECOMBINASE"/>
    <property type="match status" value="1"/>
</dbReference>
<name>C3N208_SACI3</name>
<dbReference type="InterPro" id="IPR002104">
    <property type="entry name" value="Integrase_catalytic"/>
</dbReference>
<sequence length="431" mass="51248">MFLSDEEIKQIDKEVRRRIFEYLDSQNRKPEEIDRSTWYRIKKNERGIGDETLKKMLSELTPEEFANILTGDVSNNNVRIDTLNGAILYINDSVKKFKQIIEKFPELSSYLVDQLMPFISGLSHEVIITQDHIKKFETILKQRSLSRGTVKNHLFYLKRILKDLNYRLSSDTIAEYIVSLKEENANIALLTSEALKLFIKEVLKDRLLYDAFKTPMVNAKRRIPNEFLNLDIIKKIFNNITYIPSRALFLLLAETGWRPNEIYNLKLNNIDFETRIIHLEKVTRTKRAYITFLHEETEKWLKDVYLPYREEFISKYESSIKTLIKIDVNHKQSIDEWKARLFPFAIDNLRSKIRESIAKILGEELAKNFTLYYLRHFWSTYMRRQNAPADIVNLLQGRAPPREFKILVEGYTHYSLEDLRKVYEKYAPRLL</sequence>
<dbReference type="GO" id="GO:0003677">
    <property type="term" value="F:DNA binding"/>
    <property type="evidence" value="ECO:0007669"/>
    <property type="project" value="InterPro"/>
</dbReference>
<dbReference type="EMBL" id="CP001401">
    <property type="protein sequence ID" value="ACP54418.1"/>
    <property type="molecule type" value="Genomic_DNA"/>
</dbReference>
<dbReference type="InterPro" id="IPR013762">
    <property type="entry name" value="Integrase-like_cat_sf"/>
</dbReference>
<keyword evidence="1" id="KW-0233">DNA recombination</keyword>
<dbReference type="KEGG" id="sim:M1627_0403"/>
<organism evidence="3 4">
    <name type="scientific">Saccharolobus islandicus (strain M.16.27)</name>
    <name type="common">Sulfolobus islandicus</name>
    <dbReference type="NCBI Taxonomy" id="427318"/>
    <lineage>
        <taxon>Archaea</taxon>
        <taxon>Thermoproteota</taxon>
        <taxon>Thermoprotei</taxon>
        <taxon>Sulfolobales</taxon>
        <taxon>Sulfolobaceae</taxon>
        <taxon>Saccharolobus</taxon>
    </lineage>
</organism>
<accession>C3N208</accession>